<dbReference type="EMBL" id="JAPOHD010000029">
    <property type="protein sequence ID" value="MCY1721928.1"/>
    <property type="molecule type" value="Genomic_DNA"/>
</dbReference>
<dbReference type="Pfam" id="PF12099">
    <property type="entry name" value="DUF3575"/>
    <property type="match status" value="1"/>
</dbReference>
<evidence type="ECO:0000313" key="3">
    <source>
        <dbReference type="Proteomes" id="UP001145087"/>
    </source>
</evidence>
<dbReference type="InterPro" id="IPR021958">
    <property type="entry name" value="DUF3575"/>
</dbReference>
<dbReference type="AlphaFoldDB" id="A0A9X3FFT4"/>
<keyword evidence="1" id="KW-0732">Signal</keyword>
<name>A0A9X3FFT4_9BACT</name>
<sequence length="248" mass="28496">MKKISLVFAVLLLSQIAIAQKKIIVSEENSDSIKRINEISLVVTDLIDGSYQFRYERKMGTHISIGLGAAVKSKDGLVSISGIDKKQIKTGDIVYSGFKLIPDVRYYLNKTQQYQLDGFYFGAYSKYFHFNSNINGTYINKSEKEYPINLDARIRILSLGLMVGYKLAVTKRLNIDFLILGPGTSRQKYRLDFREFLPDEFYDDLNEALKNFSVYDLIKSDFRFDVQDAKTQFTTISFRYGLTVGYTF</sequence>
<protein>
    <submittedName>
        <fullName evidence="2">DUF3575 domain-containing protein</fullName>
    </submittedName>
</protein>
<gene>
    <name evidence="2" type="ORF">OU798_16360</name>
</gene>
<comment type="caution">
    <text evidence="2">The sequence shown here is derived from an EMBL/GenBank/DDBJ whole genome shotgun (WGS) entry which is preliminary data.</text>
</comment>
<dbReference type="Proteomes" id="UP001145087">
    <property type="component" value="Unassembled WGS sequence"/>
</dbReference>
<accession>A0A9X3FFT4</accession>
<evidence type="ECO:0000313" key="2">
    <source>
        <dbReference type="EMBL" id="MCY1721928.1"/>
    </source>
</evidence>
<keyword evidence="3" id="KW-1185">Reference proteome</keyword>
<evidence type="ECO:0000256" key="1">
    <source>
        <dbReference type="SAM" id="SignalP"/>
    </source>
</evidence>
<feature type="chain" id="PRO_5040949213" evidence="1">
    <location>
        <begin position="20"/>
        <end position="248"/>
    </location>
</feature>
<reference evidence="2" key="1">
    <citation type="submission" date="2022-11" db="EMBL/GenBank/DDBJ databases">
        <title>Marilongibacter aestuarii gen. nov., sp. nov., isolated from tidal flat sediment.</title>
        <authorList>
            <person name="Jiayan W."/>
        </authorList>
    </citation>
    <scope>NUCLEOTIDE SEQUENCE</scope>
    <source>
        <strain evidence="2">Z1-6</strain>
    </source>
</reference>
<organism evidence="2 3">
    <name type="scientific">Draconibacterium aestuarii</name>
    <dbReference type="NCBI Taxonomy" id="2998507"/>
    <lineage>
        <taxon>Bacteria</taxon>
        <taxon>Pseudomonadati</taxon>
        <taxon>Bacteroidota</taxon>
        <taxon>Bacteroidia</taxon>
        <taxon>Marinilabiliales</taxon>
        <taxon>Prolixibacteraceae</taxon>
        <taxon>Draconibacterium</taxon>
    </lineage>
</organism>
<proteinExistence type="predicted"/>
<feature type="signal peptide" evidence="1">
    <location>
        <begin position="1"/>
        <end position="19"/>
    </location>
</feature>
<dbReference type="RefSeq" id="WP_343334257.1">
    <property type="nucleotide sequence ID" value="NZ_JAPOHD010000029.1"/>
</dbReference>